<protein>
    <recommendedName>
        <fullName evidence="3">Lipoprotein</fullName>
    </recommendedName>
</protein>
<dbReference type="Proteomes" id="UP001611383">
    <property type="component" value="Chromosome"/>
</dbReference>
<keyword evidence="2" id="KW-1185">Reference proteome</keyword>
<reference evidence="1 2" key="1">
    <citation type="submission" date="2019-08" db="EMBL/GenBank/DDBJ databases">
        <title>Archangium and Cystobacter genomes.</title>
        <authorList>
            <person name="Chen I.-C.K."/>
            <person name="Wielgoss S."/>
        </authorList>
    </citation>
    <scope>NUCLEOTIDE SEQUENCE [LARGE SCALE GENOMIC DNA]</scope>
    <source>
        <strain evidence="1 2">Cbm 6</strain>
    </source>
</reference>
<evidence type="ECO:0000313" key="1">
    <source>
        <dbReference type="EMBL" id="WNG43587.1"/>
    </source>
</evidence>
<proteinExistence type="predicted"/>
<evidence type="ECO:0008006" key="3">
    <source>
        <dbReference type="Google" id="ProtNLM"/>
    </source>
</evidence>
<accession>A0ABY9WLB1</accession>
<evidence type="ECO:0000313" key="2">
    <source>
        <dbReference type="Proteomes" id="UP001611383"/>
    </source>
</evidence>
<dbReference type="EMBL" id="CP043494">
    <property type="protein sequence ID" value="WNG43587.1"/>
    <property type="molecule type" value="Genomic_DNA"/>
</dbReference>
<dbReference type="RefSeq" id="WP_395814843.1">
    <property type="nucleotide sequence ID" value="NZ_CP043494.1"/>
</dbReference>
<dbReference type="SUPFAM" id="SSF53474">
    <property type="entry name" value="alpha/beta-Hydrolases"/>
    <property type="match status" value="1"/>
</dbReference>
<name>A0ABY9WLB1_9BACT</name>
<dbReference type="Gene3D" id="3.40.50.1820">
    <property type="entry name" value="alpha/beta hydrolase"/>
    <property type="match status" value="1"/>
</dbReference>
<organism evidence="1 2">
    <name type="scientific">Archangium minus</name>
    <dbReference type="NCBI Taxonomy" id="83450"/>
    <lineage>
        <taxon>Bacteria</taxon>
        <taxon>Pseudomonadati</taxon>
        <taxon>Myxococcota</taxon>
        <taxon>Myxococcia</taxon>
        <taxon>Myxococcales</taxon>
        <taxon>Cystobacterineae</taxon>
        <taxon>Archangiaceae</taxon>
        <taxon>Archangium</taxon>
    </lineage>
</organism>
<dbReference type="InterPro" id="IPR029058">
    <property type="entry name" value="AB_hydrolase_fold"/>
</dbReference>
<sequence>MRFNLRHIVPFALLSLMGCGAETPVDQEQQPVVAEELGQTQSMLRVSLNPSCLGGTEGTRFLSDFEREQVTGDIAHYSIRLQVGPNAARDVVTLHRVVKEKFPWVPKKSRESLFMVHGDAWDFRGAFMTSTLTKTVAADHSIAVYLAERGVDVWGIDLRWTQVPLETQDFSFMKGWNLGTHAQDVGVGMTVARAVRALTGSGTDKMNLLGWSRGAVVSYAYMNAETQLPQSLRNVSGFIPVDMVMKFGPEAEQQRQWACTRAAVGEMILQGGRYEGNLSGNGAGVLIMQVGMAAGAWPNAVAQVPGIELPPQTTYGQLGVAVGAATHTFLSNAAAGIQPVVPGYHFAAGSFDPNNSLTGLQYVGSQQFFDFLSAAHPYQSFTEVVESEQLQCGVKDLPYDDHLSKVKVPVLYVGAAGGFGTYGEYVVKNLLGSKDVTIHQVQRLPDAYRAADYGHADLFLASDAEKTVWAPIYEWMKKH</sequence>
<dbReference type="PROSITE" id="PS51257">
    <property type="entry name" value="PROKAR_LIPOPROTEIN"/>
    <property type="match status" value="1"/>
</dbReference>
<gene>
    <name evidence="1" type="ORF">F0U60_05320</name>
</gene>